<evidence type="ECO:0000256" key="4">
    <source>
        <dbReference type="SAM" id="Coils"/>
    </source>
</evidence>
<dbReference type="PROSITE" id="PS51666">
    <property type="entry name" value="QLQ"/>
    <property type="match status" value="1"/>
</dbReference>
<feature type="domain" description="QLQ" evidence="6">
    <location>
        <begin position="512"/>
        <end position="547"/>
    </location>
</feature>
<dbReference type="InterPro" id="IPR014977">
    <property type="entry name" value="WRC_dom"/>
</dbReference>
<keyword evidence="4" id="KW-0175">Coiled coil</keyword>
<evidence type="ECO:0000256" key="5">
    <source>
        <dbReference type="SAM" id="MobiDB-lite"/>
    </source>
</evidence>
<dbReference type="Pfam" id="PF08880">
    <property type="entry name" value="QLQ"/>
    <property type="match status" value="1"/>
</dbReference>
<proteinExistence type="predicted"/>
<feature type="domain" description="WRC" evidence="7">
    <location>
        <begin position="566"/>
        <end position="610"/>
    </location>
</feature>
<evidence type="ECO:0000256" key="2">
    <source>
        <dbReference type="ARBA" id="ARBA00023242"/>
    </source>
</evidence>
<evidence type="ECO:0000313" key="8">
    <source>
        <dbReference type="EMBL" id="KAH7513645.1"/>
    </source>
</evidence>
<keyword evidence="2" id="KW-0539">Nucleus</keyword>
<evidence type="ECO:0000259" key="7">
    <source>
        <dbReference type="PROSITE" id="PS51667"/>
    </source>
</evidence>
<dbReference type="AlphaFoldDB" id="A0A978UFR4"/>
<sequence length="774" mass="86138">MEDVTMMMISSSPENPRNETISTEPITTSTCPTWKLYENPFYYSHHNHSHPNQQQLQQQCQTSNYKSLHCLQLPLSARKLAASFWDLTFFRPIMESELDFARAQIMELKTELEYERKARKKLESMNKRMAKELFEERRGREAVERVCAELAKQISSDKAEISRMKRDMEEERKMLRMSEVLREERVQMKLAEAKILFEEKLLELEGSIRIQSQNFNFSPSKTTEQSTEEVKFPSGSFTCKAVGGFSGKFRNLEFGEKSSCNDSNGVVSGESRGSVLIEKSAFGSDINVLVSKVSTRSSVLCEKPACNDNNGGVSSTAIQKKASPEPENPHIKRGIKGFVEFPKVVRAIGSKSRHWGTKLECQKAQLRILLKQKSPIRSNSLITNVPSLDHLRTRFGYVASEKGADTGLGLRMQPNKSFNRNYTMMPCHHQNLPTAGTAEFGLQGCCNGNGDCGPLFFDTSNQLSNSSSITHNINDVVGAGNVLPKTQLHHPNSDIFSFNSSGGGIVNVRAPFFTEAQRQELERQTMIYKYMTTSVPVPPQLLIPTITKTPSSFARSLELGISNSSDPEPWRCRRTDGKKWRCSRDVVPHQKYWETEAVVDGSNQDWLKAGLRLDNVNHDCDATMDISEHQYEHTHHRLNDQCSLLLAPKLTPFQEAPNSSGQAQETRHFIDAWSAAAEREQIGEFGNRCSVSSNDKVPVSSLSLSMSGGNGRCAEENENAKMGAIGDMKSQWIMNPVSWLGSPPGGPLAEALCLGVAGSSGCNSGGTISSRSSS</sequence>
<evidence type="ECO:0000313" key="9">
    <source>
        <dbReference type="Proteomes" id="UP000813462"/>
    </source>
</evidence>
<organism evidence="8 9">
    <name type="scientific">Ziziphus jujuba var. spinosa</name>
    <dbReference type="NCBI Taxonomy" id="714518"/>
    <lineage>
        <taxon>Eukaryota</taxon>
        <taxon>Viridiplantae</taxon>
        <taxon>Streptophyta</taxon>
        <taxon>Embryophyta</taxon>
        <taxon>Tracheophyta</taxon>
        <taxon>Spermatophyta</taxon>
        <taxon>Magnoliopsida</taxon>
        <taxon>eudicotyledons</taxon>
        <taxon>Gunneridae</taxon>
        <taxon>Pentapetalae</taxon>
        <taxon>rosids</taxon>
        <taxon>fabids</taxon>
        <taxon>Rosales</taxon>
        <taxon>Rhamnaceae</taxon>
        <taxon>Paliureae</taxon>
        <taxon>Ziziphus</taxon>
    </lineage>
</organism>
<evidence type="ECO:0008006" key="10">
    <source>
        <dbReference type="Google" id="ProtNLM"/>
    </source>
</evidence>
<feature type="region of interest" description="Disordered" evidence="5">
    <location>
        <begin position="312"/>
        <end position="331"/>
    </location>
</feature>
<dbReference type="PROSITE" id="PS51667">
    <property type="entry name" value="WRC"/>
    <property type="match status" value="1"/>
</dbReference>
<dbReference type="PANTHER" id="PTHR31071:SF39">
    <property type="entry name" value="PROTEIN BRANCHLESS TRICHOME"/>
    <property type="match status" value="1"/>
</dbReference>
<dbReference type="InterPro" id="IPR014978">
    <property type="entry name" value="Gln-Leu-Gln_QLQ"/>
</dbReference>
<comment type="caution">
    <text evidence="3">Lacks conserved residue(s) required for the propagation of feature annotation.</text>
</comment>
<dbReference type="GO" id="GO:0005524">
    <property type="term" value="F:ATP binding"/>
    <property type="evidence" value="ECO:0007669"/>
    <property type="project" value="InterPro"/>
</dbReference>
<comment type="caution">
    <text evidence="8">The sequence shown here is derived from an EMBL/GenBank/DDBJ whole genome shotgun (WGS) entry which is preliminary data.</text>
</comment>
<evidence type="ECO:0000256" key="1">
    <source>
        <dbReference type="ARBA" id="ARBA00004123"/>
    </source>
</evidence>
<evidence type="ECO:0000256" key="3">
    <source>
        <dbReference type="PROSITE-ProRule" id="PRU01002"/>
    </source>
</evidence>
<accession>A0A978UFR4</accession>
<dbReference type="GO" id="GO:0005634">
    <property type="term" value="C:nucleus"/>
    <property type="evidence" value="ECO:0007669"/>
    <property type="project" value="UniProtKB-SubCell"/>
</dbReference>
<feature type="region of interest" description="Disordered" evidence="5">
    <location>
        <begin position="1"/>
        <end position="25"/>
    </location>
</feature>
<protein>
    <recommendedName>
        <fullName evidence="10">Protein BRANCHLESS TRICHOME</fullName>
    </recommendedName>
</protein>
<dbReference type="InterPro" id="IPR043424">
    <property type="entry name" value="BLT-like"/>
</dbReference>
<dbReference type="PANTHER" id="PTHR31071">
    <property type="entry name" value="GB|AAF24581.1"/>
    <property type="match status" value="1"/>
</dbReference>
<comment type="subcellular location">
    <subcellularLocation>
        <location evidence="1">Nucleus</location>
    </subcellularLocation>
</comment>
<feature type="coiled-coil region" evidence="4">
    <location>
        <begin position="98"/>
        <end position="125"/>
    </location>
</feature>
<dbReference type="EMBL" id="JAEACU010000011">
    <property type="protein sequence ID" value="KAH7513645.1"/>
    <property type="molecule type" value="Genomic_DNA"/>
</dbReference>
<dbReference type="GO" id="GO:0006355">
    <property type="term" value="P:regulation of DNA-templated transcription"/>
    <property type="evidence" value="ECO:0007669"/>
    <property type="project" value="InterPro"/>
</dbReference>
<reference evidence="8" key="1">
    <citation type="journal article" date="2021" name="Front. Plant Sci.">
        <title>Chromosome-Scale Genome Assembly for Chinese Sour Jujube and Insights Into Its Genome Evolution and Domestication Signature.</title>
        <authorList>
            <person name="Shen L.-Y."/>
            <person name="Luo H."/>
            <person name="Wang X.-L."/>
            <person name="Wang X.-M."/>
            <person name="Qiu X.-J."/>
            <person name="Liu H."/>
            <person name="Zhou S.-S."/>
            <person name="Jia K.-H."/>
            <person name="Nie S."/>
            <person name="Bao Y.-T."/>
            <person name="Zhang R.-G."/>
            <person name="Yun Q.-Z."/>
            <person name="Chai Y.-H."/>
            <person name="Lu J.-Y."/>
            <person name="Li Y."/>
            <person name="Zhao S.-W."/>
            <person name="Mao J.-F."/>
            <person name="Jia S.-G."/>
            <person name="Mao Y.-M."/>
        </authorList>
    </citation>
    <scope>NUCLEOTIDE SEQUENCE</scope>
    <source>
        <strain evidence="8">AT0</strain>
        <tissue evidence="8">Leaf</tissue>
    </source>
</reference>
<dbReference type="SMART" id="SM00951">
    <property type="entry name" value="QLQ"/>
    <property type="match status" value="1"/>
</dbReference>
<dbReference type="Pfam" id="PF08879">
    <property type="entry name" value="WRC"/>
    <property type="match status" value="1"/>
</dbReference>
<dbReference type="GO" id="GO:0099402">
    <property type="term" value="P:plant organ development"/>
    <property type="evidence" value="ECO:0007669"/>
    <property type="project" value="UniProtKB-ARBA"/>
</dbReference>
<dbReference type="Proteomes" id="UP000813462">
    <property type="component" value="Unassembled WGS sequence"/>
</dbReference>
<name>A0A978UFR4_ZIZJJ</name>
<evidence type="ECO:0000259" key="6">
    <source>
        <dbReference type="PROSITE" id="PS51666"/>
    </source>
</evidence>
<gene>
    <name evidence="8" type="ORF">FEM48_Zijuj11G0002900</name>
</gene>